<evidence type="ECO:0000313" key="3">
    <source>
        <dbReference type="Proteomes" id="UP000288216"/>
    </source>
</evidence>
<dbReference type="PANTHER" id="PTHR46538:SF1">
    <property type="entry name" value="NON-SPECIFIC SERINE_THREONINE PROTEIN KINASE"/>
    <property type="match status" value="1"/>
</dbReference>
<dbReference type="EMBL" id="BFAA01034552">
    <property type="protein sequence ID" value="GCB83247.1"/>
    <property type="molecule type" value="Genomic_DNA"/>
</dbReference>
<keyword evidence="1" id="KW-0175">Coiled coil</keyword>
<sequence length="50" mass="6304">RQELRELRLLQKEEQRTQQQLSNKLQQQREQIFRRFEQEMTVSRKVCMVV</sequence>
<reference evidence="2 3" key="1">
    <citation type="journal article" date="2018" name="Nat. Ecol. Evol.">
        <title>Shark genomes provide insights into elasmobranch evolution and the origin of vertebrates.</title>
        <authorList>
            <person name="Hara Y"/>
            <person name="Yamaguchi K"/>
            <person name="Onimaru K"/>
            <person name="Kadota M"/>
            <person name="Koyanagi M"/>
            <person name="Keeley SD"/>
            <person name="Tatsumi K"/>
            <person name="Tanaka K"/>
            <person name="Motone F"/>
            <person name="Kageyama Y"/>
            <person name="Nozu R"/>
            <person name="Adachi N"/>
            <person name="Nishimura O"/>
            <person name="Nakagawa R"/>
            <person name="Tanegashima C"/>
            <person name="Kiyatake I"/>
            <person name="Matsumoto R"/>
            <person name="Murakumo K"/>
            <person name="Nishida K"/>
            <person name="Terakita A"/>
            <person name="Kuratani S"/>
            <person name="Sato K"/>
            <person name="Hyodo S Kuraku.S."/>
        </authorList>
    </citation>
    <scope>NUCLEOTIDE SEQUENCE [LARGE SCALE GENOMIC DNA]</scope>
</reference>
<keyword evidence="3" id="KW-1185">Reference proteome</keyword>
<dbReference type="InterPro" id="IPR051585">
    <property type="entry name" value="STE20_Ser/Thr_Kinases"/>
</dbReference>
<comment type="caution">
    <text evidence="2">The sequence shown here is derived from an EMBL/GenBank/DDBJ whole genome shotgun (WGS) entry which is preliminary data.</text>
</comment>
<evidence type="ECO:0000256" key="1">
    <source>
        <dbReference type="SAM" id="Coils"/>
    </source>
</evidence>
<feature type="coiled-coil region" evidence="1">
    <location>
        <begin position="4"/>
        <end position="31"/>
    </location>
</feature>
<evidence type="ECO:0000313" key="2">
    <source>
        <dbReference type="EMBL" id="GCB83247.1"/>
    </source>
</evidence>
<gene>
    <name evidence="2" type="ORF">scyTo_0023838</name>
</gene>
<dbReference type="AlphaFoldDB" id="A0A401QD50"/>
<accession>A0A401QD50</accession>
<organism evidence="2 3">
    <name type="scientific">Scyliorhinus torazame</name>
    <name type="common">Cloudy catshark</name>
    <name type="synonym">Catulus torazame</name>
    <dbReference type="NCBI Taxonomy" id="75743"/>
    <lineage>
        <taxon>Eukaryota</taxon>
        <taxon>Metazoa</taxon>
        <taxon>Chordata</taxon>
        <taxon>Craniata</taxon>
        <taxon>Vertebrata</taxon>
        <taxon>Chondrichthyes</taxon>
        <taxon>Elasmobranchii</taxon>
        <taxon>Galeomorphii</taxon>
        <taxon>Galeoidea</taxon>
        <taxon>Carcharhiniformes</taxon>
        <taxon>Scyliorhinidae</taxon>
        <taxon>Scyliorhinus</taxon>
    </lineage>
</organism>
<dbReference type="STRING" id="75743.A0A401QD50"/>
<dbReference type="PANTHER" id="PTHR46538">
    <property type="entry name" value="PROTEIN KINASE DOMAIN-CONTAINING PROTEIN"/>
    <property type="match status" value="1"/>
</dbReference>
<dbReference type="Proteomes" id="UP000288216">
    <property type="component" value="Unassembled WGS sequence"/>
</dbReference>
<name>A0A401QD50_SCYTO</name>
<proteinExistence type="predicted"/>
<protein>
    <submittedName>
        <fullName evidence="2">Uncharacterized protein</fullName>
    </submittedName>
</protein>
<feature type="non-terminal residue" evidence="2">
    <location>
        <position position="1"/>
    </location>
</feature>